<feature type="domain" description="Tyrosine-protein kinase G-rich" evidence="19">
    <location>
        <begin position="415"/>
        <end position="488"/>
    </location>
</feature>
<evidence type="ECO:0000256" key="3">
    <source>
        <dbReference type="ARBA" id="ARBA00008883"/>
    </source>
</evidence>
<proteinExistence type="inferred from homology"/>
<dbReference type="CDD" id="cd05387">
    <property type="entry name" value="BY-kinase"/>
    <property type="match status" value="1"/>
</dbReference>
<gene>
    <name evidence="20" type="ORF">SAMN05444158_7238</name>
</gene>
<evidence type="ECO:0000256" key="5">
    <source>
        <dbReference type="ARBA" id="ARBA00022475"/>
    </source>
</evidence>
<name>A0A1H2BJK5_9BRAD</name>
<accession>A0A1H2BJK5</accession>
<feature type="domain" description="AAA" evidence="18">
    <location>
        <begin position="565"/>
        <end position="696"/>
    </location>
</feature>
<dbReference type="Pfam" id="PF02706">
    <property type="entry name" value="Wzz"/>
    <property type="match status" value="1"/>
</dbReference>
<evidence type="ECO:0000259" key="19">
    <source>
        <dbReference type="Pfam" id="PF13807"/>
    </source>
</evidence>
<evidence type="ECO:0000259" key="17">
    <source>
        <dbReference type="Pfam" id="PF02706"/>
    </source>
</evidence>
<evidence type="ECO:0000256" key="2">
    <source>
        <dbReference type="ARBA" id="ARBA00007316"/>
    </source>
</evidence>
<dbReference type="Pfam" id="PF13614">
    <property type="entry name" value="AAA_31"/>
    <property type="match status" value="1"/>
</dbReference>
<evidence type="ECO:0000256" key="15">
    <source>
        <dbReference type="ARBA" id="ARBA00051245"/>
    </source>
</evidence>
<keyword evidence="9" id="KW-0547">Nucleotide-binding</keyword>
<keyword evidence="21" id="KW-1185">Reference proteome</keyword>
<feature type="transmembrane region" description="Helical" evidence="16">
    <location>
        <begin position="36"/>
        <end position="56"/>
    </location>
</feature>
<dbReference type="Proteomes" id="UP000243904">
    <property type="component" value="Chromosome I"/>
</dbReference>
<evidence type="ECO:0000256" key="14">
    <source>
        <dbReference type="ARBA" id="ARBA00023137"/>
    </source>
</evidence>
<dbReference type="InterPro" id="IPR050445">
    <property type="entry name" value="Bact_polysacc_biosynth/exp"/>
</dbReference>
<dbReference type="PANTHER" id="PTHR32309:SF13">
    <property type="entry name" value="FERRIC ENTEROBACTIN TRANSPORT PROTEIN FEPE"/>
    <property type="match status" value="1"/>
</dbReference>
<dbReference type="GO" id="GO:0004713">
    <property type="term" value="F:protein tyrosine kinase activity"/>
    <property type="evidence" value="ECO:0007669"/>
    <property type="project" value="TreeGrafter"/>
</dbReference>
<dbReference type="EMBL" id="LT629750">
    <property type="protein sequence ID" value="SDT58257.1"/>
    <property type="molecule type" value="Genomic_DNA"/>
</dbReference>
<protein>
    <recommendedName>
        <fullName evidence="4">non-specific protein-tyrosine kinase</fullName>
        <ecNumber evidence="4">2.7.10.2</ecNumber>
    </recommendedName>
</protein>
<evidence type="ECO:0000313" key="20">
    <source>
        <dbReference type="EMBL" id="SDT58257.1"/>
    </source>
</evidence>
<evidence type="ECO:0000256" key="8">
    <source>
        <dbReference type="ARBA" id="ARBA00022692"/>
    </source>
</evidence>
<evidence type="ECO:0000256" key="10">
    <source>
        <dbReference type="ARBA" id="ARBA00022777"/>
    </source>
</evidence>
<evidence type="ECO:0000256" key="6">
    <source>
        <dbReference type="ARBA" id="ARBA00022519"/>
    </source>
</evidence>
<sequence length="764" mass="84286">MNIAGQFPPFTPLTDNESHSGTLSMLQLRAFLGREWRLIAAITAVAIFLGAAYVLASPSRYTARTDMIIDTKKIVWVQSEMSSESRGVDDSAVESELETTKSEKVATAVIRRLHLNEDPEFIGSGPGLRQRTFLLFKSAIVKSGASKWPGFKWAAEPEEKPTDDDLMQSAIGTLASNLRVIRLGRSYHEEIAYTSLDPVKAAKIANAFADAYIEDQLEAKFEATRRASEWLQQRIGELRQQASDAFKAVQDYKSANGIIIGVDGKLASETELDQLGIALAKARADTSQARAKLDRISHVLEQRSDKASFIIPDPVVTDALSSPVITKLRQQFLDDQNKVSEWSAKYGPTHTAVQNLRTDMATLQQSIWDEVSRIAESYKSEYQIARSQEEAIDKRMTEVFQKSAATRQSQVHLRELETAATSYRNIYETFLSRFTQSVQQQSFPSTEARIVTEASPPRKPSSPKIGLTLALAAICGLMLGVTCGIAREQMDRQIHTRAQLEKLLGTTCLAVLPAFSKQKTLVGKPQARRDSTAFRQINEVSPFSETAEALRYIKVAIDLHPTGGKVIGIVSALPGEGKTTVAASFAAFVAKTGARTMLVDADLRNPSMTRLLGYAAEPGLLDMVADRLNVDDLLIPDSKFKFDFLPASTKVAFSNSSDVLNSPAVKDMFKTARNNYDYILVDLPPILPVVDVKAVAHLFDAFVLVVEWGSTSTDEILKAVSSSPVLTDRLLGAVLNKADEAVMRRYEGYSDRRYMYYTKPNAQA</sequence>
<comment type="similarity">
    <text evidence="2">Belongs to the CpsD/CapB family.</text>
</comment>
<evidence type="ECO:0000256" key="9">
    <source>
        <dbReference type="ARBA" id="ARBA00022741"/>
    </source>
</evidence>
<organism evidence="20 21">
    <name type="scientific">Bradyrhizobium canariense</name>
    <dbReference type="NCBI Taxonomy" id="255045"/>
    <lineage>
        <taxon>Bacteria</taxon>
        <taxon>Pseudomonadati</taxon>
        <taxon>Pseudomonadota</taxon>
        <taxon>Alphaproteobacteria</taxon>
        <taxon>Hyphomicrobiales</taxon>
        <taxon>Nitrobacteraceae</taxon>
        <taxon>Bradyrhizobium</taxon>
    </lineage>
</organism>
<dbReference type="PANTHER" id="PTHR32309">
    <property type="entry name" value="TYROSINE-PROTEIN KINASE"/>
    <property type="match status" value="1"/>
</dbReference>
<dbReference type="SUPFAM" id="SSF52540">
    <property type="entry name" value="P-loop containing nucleoside triphosphate hydrolases"/>
    <property type="match status" value="1"/>
</dbReference>
<reference evidence="21" key="1">
    <citation type="submission" date="2016-10" db="EMBL/GenBank/DDBJ databases">
        <authorList>
            <person name="Varghese N."/>
            <person name="Submissions S."/>
        </authorList>
    </citation>
    <scope>NUCLEOTIDE SEQUENCE [LARGE SCALE GENOMIC DNA]</scope>
    <source>
        <strain evidence="21">GAS369</strain>
    </source>
</reference>
<dbReference type="InterPro" id="IPR003856">
    <property type="entry name" value="LPS_length_determ_N"/>
</dbReference>
<evidence type="ECO:0000256" key="4">
    <source>
        <dbReference type="ARBA" id="ARBA00011903"/>
    </source>
</evidence>
<dbReference type="RefSeq" id="WP_146690716.1">
    <property type="nucleotide sequence ID" value="NZ_LT629750.1"/>
</dbReference>
<keyword evidence="12 16" id="KW-1133">Transmembrane helix</keyword>
<keyword evidence="6" id="KW-0997">Cell inner membrane</keyword>
<dbReference type="InterPro" id="IPR005702">
    <property type="entry name" value="Wzc-like_C"/>
</dbReference>
<keyword evidence="10" id="KW-0418">Kinase</keyword>
<keyword evidence="5" id="KW-1003">Cell membrane</keyword>
<dbReference type="Gene3D" id="3.40.50.300">
    <property type="entry name" value="P-loop containing nucleotide triphosphate hydrolases"/>
    <property type="match status" value="1"/>
</dbReference>
<evidence type="ECO:0000256" key="1">
    <source>
        <dbReference type="ARBA" id="ARBA00004429"/>
    </source>
</evidence>
<keyword evidence="13 16" id="KW-0472">Membrane</keyword>
<comment type="similarity">
    <text evidence="3">Belongs to the etk/wzc family.</text>
</comment>
<keyword evidence="11" id="KW-0067">ATP-binding</keyword>
<dbReference type="InterPro" id="IPR025669">
    <property type="entry name" value="AAA_dom"/>
</dbReference>
<feature type="domain" description="Polysaccharide chain length determinant N-terminal" evidence="17">
    <location>
        <begin position="23"/>
        <end position="112"/>
    </location>
</feature>
<evidence type="ECO:0000256" key="13">
    <source>
        <dbReference type="ARBA" id="ARBA00023136"/>
    </source>
</evidence>
<evidence type="ECO:0000256" key="11">
    <source>
        <dbReference type="ARBA" id="ARBA00022840"/>
    </source>
</evidence>
<dbReference type="Pfam" id="PF13807">
    <property type="entry name" value="GNVR"/>
    <property type="match status" value="1"/>
</dbReference>
<dbReference type="InterPro" id="IPR027417">
    <property type="entry name" value="P-loop_NTPase"/>
</dbReference>
<dbReference type="GO" id="GO:0005886">
    <property type="term" value="C:plasma membrane"/>
    <property type="evidence" value="ECO:0007669"/>
    <property type="project" value="UniProtKB-SubCell"/>
</dbReference>
<evidence type="ECO:0000256" key="7">
    <source>
        <dbReference type="ARBA" id="ARBA00022679"/>
    </source>
</evidence>
<evidence type="ECO:0000256" key="16">
    <source>
        <dbReference type="SAM" id="Phobius"/>
    </source>
</evidence>
<evidence type="ECO:0000313" key="21">
    <source>
        <dbReference type="Proteomes" id="UP000243904"/>
    </source>
</evidence>
<keyword evidence="8 16" id="KW-0812">Transmembrane</keyword>
<evidence type="ECO:0000256" key="12">
    <source>
        <dbReference type="ARBA" id="ARBA00022989"/>
    </source>
</evidence>
<keyword evidence="7" id="KW-0808">Transferase</keyword>
<keyword evidence="14" id="KW-0829">Tyrosine-protein kinase</keyword>
<dbReference type="AlphaFoldDB" id="A0A1H2BJK5"/>
<dbReference type="InterPro" id="IPR032807">
    <property type="entry name" value="GNVR"/>
</dbReference>
<evidence type="ECO:0000259" key="18">
    <source>
        <dbReference type="Pfam" id="PF13614"/>
    </source>
</evidence>
<dbReference type="EC" id="2.7.10.2" evidence="4"/>
<comment type="catalytic activity">
    <reaction evidence="15">
        <text>L-tyrosyl-[protein] + ATP = O-phospho-L-tyrosyl-[protein] + ADP + H(+)</text>
        <dbReference type="Rhea" id="RHEA:10596"/>
        <dbReference type="Rhea" id="RHEA-COMP:10136"/>
        <dbReference type="Rhea" id="RHEA-COMP:20101"/>
        <dbReference type="ChEBI" id="CHEBI:15378"/>
        <dbReference type="ChEBI" id="CHEBI:30616"/>
        <dbReference type="ChEBI" id="CHEBI:46858"/>
        <dbReference type="ChEBI" id="CHEBI:61978"/>
        <dbReference type="ChEBI" id="CHEBI:456216"/>
        <dbReference type="EC" id="2.7.10.2"/>
    </reaction>
</comment>
<comment type="subcellular location">
    <subcellularLocation>
        <location evidence="1">Cell inner membrane</location>
        <topology evidence="1">Multi-pass membrane protein</topology>
    </subcellularLocation>
</comment>